<organism evidence="2 3">
    <name type="scientific">Dovyalis caffra</name>
    <dbReference type="NCBI Taxonomy" id="77055"/>
    <lineage>
        <taxon>Eukaryota</taxon>
        <taxon>Viridiplantae</taxon>
        <taxon>Streptophyta</taxon>
        <taxon>Embryophyta</taxon>
        <taxon>Tracheophyta</taxon>
        <taxon>Spermatophyta</taxon>
        <taxon>Magnoliopsida</taxon>
        <taxon>eudicotyledons</taxon>
        <taxon>Gunneridae</taxon>
        <taxon>Pentapetalae</taxon>
        <taxon>rosids</taxon>
        <taxon>fabids</taxon>
        <taxon>Malpighiales</taxon>
        <taxon>Salicaceae</taxon>
        <taxon>Flacourtieae</taxon>
        <taxon>Dovyalis</taxon>
    </lineage>
</organism>
<evidence type="ECO:0008006" key="4">
    <source>
        <dbReference type="Google" id="ProtNLM"/>
    </source>
</evidence>
<dbReference type="AlphaFoldDB" id="A0AAV1QRP5"/>
<protein>
    <recommendedName>
        <fullName evidence="4">UDP-glycosyltransferase</fullName>
    </recommendedName>
</protein>
<name>A0AAV1QRP5_9ROSI</name>
<accession>A0AAV1QRP5</accession>
<dbReference type="EMBL" id="CAWUPB010000058">
    <property type="protein sequence ID" value="CAK7323020.1"/>
    <property type="molecule type" value="Genomic_DNA"/>
</dbReference>
<evidence type="ECO:0000256" key="1">
    <source>
        <dbReference type="ARBA" id="ARBA00009995"/>
    </source>
</evidence>
<gene>
    <name evidence="2" type="ORF">DCAF_LOCUS635</name>
</gene>
<keyword evidence="3" id="KW-1185">Reference proteome</keyword>
<proteinExistence type="inferred from homology"/>
<comment type="caution">
    <text evidence="2">The sequence shown here is derived from an EMBL/GenBank/DDBJ whole genome shotgun (WGS) entry which is preliminary data.</text>
</comment>
<dbReference type="PANTHER" id="PTHR11926">
    <property type="entry name" value="GLUCOSYL/GLUCURONOSYL TRANSFERASES"/>
    <property type="match status" value="1"/>
</dbReference>
<sequence>MSEEEKITGIITDWCMGWGLEVAEKLNIRRAIFWPASATLLCSLISISKLLGDGIIDNDASEWIVANSAYDLEPGALSFAPSILPIRPLLASNRLGDQMGYFWPEDSTCLKWLDQQPPNSVVYIGFGSFTLFDQTFKS</sequence>
<dbReference type="Proteomes" id="UP001314170">
    <property type="component" value="Unassembled WGS sequence"/>
</dbReference>
<dbReference type="GO" id="GO:0080043">
    <property type="term" value="F:quercetin 3-O-glucosyltransferase activity"/>
    <property type="evidence" value="ECO:0007669"/>
    <property type="project" value="TreeGrafter"/>
</dbReference>
<evidence type="ECO:0000313" key="3">
    <source>
        <dbReference type="Proteomes" id="UP001314170"/>
    </source>
</evidence>
<dbReference type="PANTHER" id="PTHR11926:SF1412">
    <property type="entry name" value="UDP-GLYCOSYLTRANSFERASE 83A1-LIKE"/>
    <property type="match status" value="1"/>
</dbReference>
<comment type="similarity">
    <text evidence="1">Belongs to the UDP-glycosyltransferase family.</text>
</comment>
<dbReference type="Gene3D" id="3.40.50.2000">
    <property type="entry name" value="Glycogen Phosphorylase B"/>
    <property type="match status" value="3"/>
</dbReference>
<reference evidence="2 3" key="1">
    <citation type="submission" date="2024-01" db="EMBL/GenBank/DDBJ databases">
        <authorList>
            <person name="Waweru B."/>
        </authorList>
    </citation>
    <scope>NUCLEOTIDE SEQUENCE [LARGE SCALE GENOMIC DNA]</scope>
</reference>
<dbReference type="GO" id="GO:0080044">
    <property type="term" value="F:quercetin 7-O-glucosyltransferase activity"/>
    <property type="evidence" value="ECO:0007669"/>
    <property type="project" value="TreeGrafter"/>
</dbReference>
<evidence type="ECO:0000313" key="2">
    <source>
        <dbReference type="EMBL" id="CAK7323020.1"/>
    </source>
</evidence>
<dbReference type="SUPFAM" id="SSF53756">
    <property type="entry name" value="UDP-Glycosyltransferase/glycogen phosphorylase"/>
    <property type="match status" value="1"/>
</dbReference>